<protein>
    <submittedName>
        <fullName evidence="3">Uncharacterized protein</fullName>
    </submittedName>
</protein>
<keyword evidence="2" id="KW-0812">Transmembrane</keyword>
<keyword evidence="4" id="KW-1185">Reference proteome</keyword>
<gene>
    <name evidence="3" type="ORF">C8A05DRAFT_37799</name>
</gene>
<feature type="region of interest" description="Disordered" evidence="1">
    <location>
        <begin position="1"/>
        <end position="73"/>
    </location>
</feature>
<dbReference type="AlphaFoldDB" id="A0AAN6MDR8"/>
<feature type="non-terminal residue" evidence="3">
    <location>
        <position position="134"/>
    </location>
</feature>
<reference evidence="3" key="2">
    <citation type="submission" date="2023-05" db="EMBL/GenBank/DDBJ databases">
        <authorList>
            <consortium name="Lawrence Berkeley National Laboratory"/>
            <person name="Steindorff A."/>
            <person name="Hensen N."/>
            <person name="Bonometti L."/>
            <person name="Westerberg I."/>
            <person name="Brannstrom I.O."/>
            <person name="Guillou S."/>
            <person name="Cros-Aarteil S."/>
            <person name="Calhoun S."/>
            <person name="Haridas S."/>
            <person name="Kuo A."/>
            <person name="Mondo S."/>
            <person name="Pangilinan J."/>
            <person name="Riley R."/>
            <person name="Labutti K."/>
            <person name="Andreopoulos B."/>
            <person name="Lipzen A."/>
            <person name="Chen C."/>
            <person name="Yanf M."/>
            <person name="Daum C."/>
            <person name="Ng V."/>
            <person name="Clum A."/>
            <person name="Ohm R."/>
            <person name="Martin F."/>
            <person name="Silar P."/>
            <person name="Natvig D."/>
            <person name="Lalanne C."/>
            <person name="Gautier V."/>
            <person name="Ament-Velasquez S.L."/>
            <person name="Kruys A."/>
            <person name="Hutchinson M.I."/>
            <person name="Powell A.J."/>
            <person name="Barry K."/>
            <person name="Miller A.N."/>
            <person name="Grigoriev I.V."/>
            <person name="Debuchy R."/>
            <person name="Gladieux P."/>
            <person name="Thoren M.H."/>
            <person name="Johannesson H."/>
        </authorList>
    </citation>
    <scope>NUCLEOTIDE SEQUENCE</scope>
    <source>
        <strain evidence="3">CBS 103.79</strain>
    </source>
</reference>
<evidence type="ECO:0000256" key="1">
    <source>
        <dbReference type="SAM" id="MobiDB-lite"/>
    </source>
</evidence>
<name>A0AAN6MDR8_9PEZI</name>
<evidence type="ECO:0000256" key="2">
    <source>
        <dbReference type="SAM" id="Phobius"/>
    </source>
</evidence>
<dbReference type="Proteomes" id="UP001303889">
    <property type="component" value="Unassembled WGS sequence"/>
</dbReference>
<evidence type="ECO:0000313" key="4">
    <source>
        <dbReference type="Proteomes" id="UP001303889"/>
    </source>
</evidence>
<keyword evidence="2" id="KW-0472">Membrane</keyword>
<accession>A0AAN6MDR8</accession>
<evidence type="ECO:0000313" key="3">
    <source>
        <dbReference type="EMBL" id="KAK3898614.1"/>
    </source>
</evidence>
<feature type="transmembrane region" description="Helical" evidence="2">
    <location>
        <begin position="111"/>
        <end position="131"/>
    </location>
</feature>
<comment type="caution">
    <text evidence="3">The sequence shown here is derived from an EMBL/GenBank/DDBJ whole genome shotgun (WGS) entry which is preliminary data.</text>
</comment>
<sequence>RPHAPRPRSLPRLPQHPLPRHPPPLRRRPPSPTPPRAPRAAQPRCSRCLTQAILPSPPTVEAGQRRREARAGRLGLRRRRVRDMGVPVGGMWCRIRGGSFMGRRISPSRGSLWVGPGGIGPVGGVVCRWIWGRF</sequence>
<organism evidence="3 4">
    <name type="scientific">Staphylotrichum tortipilum</name>
    <dbReference type="NCBI Taxonomy" id="2831512"/>
    <lineage>
        <taxon>Eukaryota</taxon>
        <taxon>Fungi</taxon>
        <taxon>Dikarya</taxon>
        <taxon>Ascomycota</taxon>
        <taxon>Pezizomycotina</taxon>
        <taxon>Sordariomycetes</taxon>
        <taxon>Sordariomycetidae</taxon>
        <taxon>Sordariales</taxon>
        <taxon>Chaetomiaceae</taxon>
        <taxon>Staphylotrichum</taxon>
    </lineage>
</organism>
<keyword evidence="2" id="KW-1133">Transmembrane helix</keyword>
<feature type="non-terminal residue" evidence="3">
    <location>
        <position position="1"/>
    </location>
</feature>
<reference evidence="3" key="1">
    <citation type="journal article" date="2023" name="Mol. Phylogenet. Evol.">
        <title>Genome-scale phylogeny and comparative genomics of the fungal order Sordariales.</title>
        <authorList>
            <person name="Hensen N."/>
            <person name="Bonometti L."/>
            <person name="Westerberg I."/>
            <person name="Brannstrom I.O."/>
            <person name="Guillou S."/>
            <person name="Cros-Aarteil S."/>
            <person name="Calhoun S."/>
            <person name="Haridas S."/>
            <person name="Kuo A."/>
            <person name="Mondo S."/>
            <person name="Pangilinan J."/>
            <person name="Riley R."/>
            <person name="LaButti K."/>
            <person name="Andreopoulos B."/>
            <person name="Lipzen A."/>
            <person name="Chen C."/>
            <person name="Yan M."/>
            <person name="Daum C."/>
            <person name="Ng V."/>
            <person name="Clum A."/>
            <person name="Steindorff A."/>
            <person name="Ohm R.A."/>
            <person name="Martin F."/>
            <person name="Silar P."/>
            <person name="Natvig D.O."/>
            <person name="Lalanne C."/>
            <person name="Gautier V."/>
            <person name="Ament-Velasquez S.L."/>
            <person name="Kruys A."/>
            <person name="Hutchinson M.I."/>
            <person name="Powell A.J."/>
            <person name="Barry K."/>
            <person name="Miller A.N."/>
            <person name="Grigoriev I.V."/>
            <person name="Debuchy R."/>
            <person name="Gladieux P."/>
            <person name="Hiltunen Thoren M."/>
            <person name="Johannesson H."/>
        </authorList>
    </citation>
    <scope>NUCLEOTIDE SEQUENCE</scope>
    <source>
        <strain evidence="3">CBS 103.79</strain>
    </source>
</reference>
<dbReference type="EMBL" id="MU855908">
    <property type="protein sequence ID" value="KAK3898614.1"/>
    <property type="molecule type" value="Genomic_DNA"/>
</dbReference>
<proteinExistence type="predicted"/>